<evidence type="ECO:0000256" key="1">
    <source>
        <dbReference type="SAM" id="MobiDB-lite"/>
    </source>
</evidence>
<reference evidence="2" key="1">
    <citation type="journal article" date="2018" name="DNA Res.">
        <title>Multiple hybrid de novo genome assembly of finger millet, an orphan allotetraploid crop.</title>
        <authorList>
            <person name="Hatakeyama M."/>
            <person name="Aluri S."/>
            <person name="Balachadran M.T."/>
            <person name="Sivarajan S.R."/>
            <person name="Patrignani A."/>
            <person name="Gruter S."/>
            <person name="Poveda L."/>
            <person name="Shimizu-Inatsugi R."/>
            <person name="Baeten J."/>
            <person name="Francoijs K.J."/>
            <person name="Nataraja K.N."/>
            <person name="Reddy Y.A.N."/>
            <person name="Phadnis S."/>
            <person name="Ravikumar R.L."/>
            <person name="Schlapbach R."/>
            <person name="Sreeman S.M."/>
            <person name="Shimizu K.K."/>
        </authorList>
    </citation>
    <scope>NUCLEOTIDE SEQUENCE</scope>
</reference>
<feature type="compositionally biased region" description="Polar residues" evidence="1">
    <location>
        <begin position="481"/>
        <end position="498"/>
    </location>
</feature>
<feature type="compositionally biased region" description="Polar residues" evidence="1">
    <location>
        <begin position="657"/>
        <end position="669"/>
    </location>
</feature>
<feature type="region of interest" description="Disordered" evidence="1">
    <location>
        <begin position="1"/>
        <end position="285"/>
    </location>
</feature>
<dbReference type="PANTHER" id="PTHR38371">
    <property type="entry name" value="RHO GTPASE-ACTIVATING PROTEIN"/>
    <property type="match status" value="1"/>
</dbReference>
<keyword evidence="3" id="KW-1185">Reference proteome</keyword>
<organism evidence="2 3">
    <name type="scientific">Eleusine coracana subsp. coracana</name>
    <dbReference type="NCBI Taxonomy" id="191504"/>
    <lineage>
        <taxon>Eukaryota</taxon>
        <taxon>Viridiplantae</taxon>
        <taxon>Streptophyta</taxon>
        <taxon>Embryophyta</taxon>
        <taxon>Tracheophyta</taxon>
        <taxon>Spermatophyta</taxon>
        <taxon>Magnoliopsida</taxon>
        <taxon>Liliopsida</taxon>
        <taxon>Poales</taxon>
        <taxon>Poaceae</taxon>
        <taxon>PACMAD clade</taxon>
        <taxon>Chloridoideae</taxon>
        <taxon>Cynodonteae</taxon>
        <taxon>Eleusininae</taxon>
        <taxon>Eleusine</taxon>
    </lineage>
</organism>
<feature type="compositionally biased region" description="Basic and acidic residues" evidence="1">
    <location>
        <begin position="615"/>
        <end position="625"/>
    </location>
</feature>
<feature type="compositionally biased region" description="Basic residues" evidence="1">
    <location>
        <begin position="626"/>
        <end position="635"/>
    </location>
</feature>
<feature type="compositionally biased region" description="Polar residues" evidence="1">
    <location>
        <begin position="436"/>
        <end position="445"/>
    </location>
</feature>
<dbReference type="PANTHER" id="PTHR38371:SF1">
    <property type="entry name" value="RHO GTPASE-ACTIVATING PROTEIN"/>
    <property type="match status" value="1"/>
</dbReference>
<dbReference type="AlphaFoldDB" id="A0AAV5EUA7"/>
<name>A0AAV5EUA7_ELECO</name>
<feature type="compositionally biased region" description="Polar residues" evidence="1">
    <location>
        <begin position="554"/>
        <end position="584"/>
    </location>
</feature>
<gene>
    <name evidence="2" type="primary">gb14329</name>
    <name evidence="2" type="ORF">PR202_gb14329</name>
</gene>
<protein>
    <submittedName>
        <fullName evidence="2">Uncharacterized protein</fullName>
    </submittedName>
</protein>
<feature type="region of interest" description="Disordered" evidence="1">
    <location>
        <begin position="426"/>
        <end position="451"/>
    </location>
</feature>
<sequence length="669" mass="73176">MDIAPPSFSLGIDLDDDDPPPATGSHRREQSRGYVAPDPPSFSMGFDFDDDEEEPQPPARGGEAERARMYAAPDPPSFSLGIDLDDDDEEPQLRRGGRREEQARPYEAPDPPSFSLLSDDDEEFLPGGKQAQPQIAPRASSSTGIEEVEDDFALEGAKPPSPPSEASRFKRLRKGPASPPPAPTPQMRRYEAPDAPSFDLGIEDDDDFLPGGHHHEQSRPQAAPRVPHSVSVEEEDDDFFLAGETLNPDPLPPPTRLKRLQRGPEAPHLAPEQPPSKAPKVSLTEASPEVVGKGALDVGSLEDEIEDFTTDDERPGRVSFIDEVLSYFYLVILPSDFLVKIIIDFSTLLADVPPSVGSCASNSKFSLGALMSQSATKAKVSKNKQQSVFSASKSLEESCTKKLLPKITISPMRKIHLLDSDTDVDDDWNQNKGKKPQNSEPQGSTAAWKGKTTVDDSWATPALDEFCSEYFNSVKQLGQSRQEKSSNFCHSNVPQPKSTGEMEGYLYQSSSSGAVRYDNPTDNSPPAVHYFFHHDPMVRDLVRQRLQHFFPIGTESTRGNEQSRAENLSHSQFGSSAAPSNGWVTPSGRISVPTDVGRRRVHASGTQSGSGHWYTGEDGKKESGRGFHKYRKKGAAKQGSSGSKRGAAKPKREPAATKQSTRQQDFLLS</sequence>
<evidence type="ECO:0000313" key="2">
    <source>
        <dbReference type="EMBL" id="GJN26402.1"/>
    </source>
</evidence>
<comment type="caution">
    <text evidence="2">The sequence shown here is derived from an EMBL/GenBank/DDBJ whole genome shotgun (WGS) entry which is preliminary data.</text>
</comment>
<dbReference type="EMBL" id="BQKI01000079">
    <property type="protein sequence ID" value="GJN26402.1"/>
    <property type="molecule type" value="Genomic_DNA"/>
</dbReference>
<evidence type="ECO:0000313" key="3">
    <source>
        <dbReference type="Proteomes" id="UP001054889"/>
    </source>
</evidence>
<proteinExistence type="predicted"/>
<accession>A0AAV5EUA7</accession>
<reference evidence="2" key="2">
    <citation type="submission" date="2021-12" db="EMBL/GenBank/DDBJ databases">
        <title>Resequencing data analysis of finger millet.</title>
        <authorList>
            <person name="Hatakeyama M."/>
            <person name="Aluri S."/>
            <person name="Balachadran M.T."/>
            <person name="Sivarajan S.R."/>
            <person name="Poveda L."/>
            <person name="Shimizu-Inatsugi R."/>
            <person name="Schlapbach R."/>
            <person name="Sreeman S.M."/>
            <person name="Shimizu K.K."/>
        </authorList>
    </citation>
    <scope>NUCLEOTIDE SEQUENCE</scope>
</reference>
<feature type="region of interest" description="Disordered" evidence="1">
    <location>
        <begin position="481"/>
        <end position="503"/>
    </location>
</feature>
<feature type="region of interest" description="Disordered" evidence="1">
    <location>
        <begin position="552"/>
        <end position="669"/>
    </location>
</feature>
<dbReference type="Proteomes" id="UP001054889">
    <property type="component" value="Unassembled WGS sequence"/>
</dbReference>